<accession>A0A182LUS4</accession>
<reference evidence="4" key="1">
    <citation type="submission" date="2013-09" db="EMBL/GenBank/DDBJ databases">
        <title>The Genome Sequence of Anopheles culicifacies species A.</title>
        <authorList>
            <consortium name="The Broad Institute Genomics Platform"/>
            <person name="Neafsey D.E."/>
            <person name="Besansky N."/>
            <person name="Howell P."/>
            <person name="Walton C."/>
            <person name="Young S.K."/>
            <person name="Zeng Q."/>
            <person name="Gargeya S."/>
            <person name="Fitzgerald M."/>
            <person name="Haas B."/>
            <person name="Abouelleil A."/>
            <person name="Allen A.W."/>
            <person name="Alvarado L."/>
            <person name="Arachchi H.M."/>
            <person name="Berlin A.M."/>
            <person name="Chapman S.B."/>
            <person name="Gainer-Dewar J."/>
            <person name="Goldberg J."/>
            <person name="Griggs A."/>
            <person name="Gujja S."/>
            <person name="Hansen M."/>
            <person name="Howarth C."/>
            <person name="Imamovic A."/>
            <person name="Ireland A."/>
            <person name="Larimer J."/>
            <person name="McCowan C."/>
            <person name="Murphy C."/>
            <person name="Pearson M."/>
            <person name="Poon T.W."/>
            <person name="Priest M."/>
            <person name="Roberts A."/>
            <person name="Saif S."/>
            <person name="Shea T."/>
            <person name="Sisk P."/>
            <person name="Sykes S."/>
            <person name="Wortman J."/>
            <person name="Nusbaum C."/>
            <person name="Birren B."/>
        </authorList>
    </citation>
    <scope>NUCLEOTIDE SEQUENCE [LARGE SCALE GENOMIC DNA]</scope>
    <source>
        <strain evidence="4">A-37</strain>
    </source>
</reference>
<protein>
    <submittedName>
        <fullName evidence="3">Uncharacterized protein</fullName>
    </submittedName>
</protein>
<dbReference type="EMBL" id="AXCM01004252">
    <property type="status" value="NOT_ANNOTATED_CDS"/>
    <property type="molecule type" value="Genomic_DNA"/>
</dbReference>
<organism evidence="3 4">
    <name type="scientific">Anopheles culicifacies</name>
    <dbReference type="NCBI Taxonomy" id="139723"/>
    <lineage>
        <taxon>Eukaryota</taxon>
        <taxon>Metazoa</taxon>
        <taxon>Ecdysozoa</taxon>
        <taxon>Arthropoda</taxon>
        <taxon>Hexapoda</taxon>
        <taxon>Insecta</taxon>
        <taxon>Pterygota</taxon>
        <taxon>Neoptera</taxon>
        <taxon>Endopterygota</taxon>
        <taxon>Diptera</taxon>
        <taxon>Nematocera</taxon>
        <taxon>Culicoidea</taxon>
        <taxon>Culicidae</taxon>
        <taxon>Anophelinae</taxon>
        <taxon>Anopheles</taxon>
        <taxon>culicifacies species complex</taxon>
    </lineage>
</organism>
<dbReference type="Proteomes" id="UP000075883">
    <property type="component" value="Unassembled WGS sequence"/>
</dbReference>
<feature type="compositionally biased region" description="Polar residues" evidence="1">
    <location>
        <begin position="83"/>
        <end position="99"/>
    </location>
</feature>
<feature type="region of interest" description="Disordered" evidence="1">
    <location>
        <begin position="73"/>
        <end position="119"/>
    </location>
</feature>
<keyword evidence="4" id="KW-1185">Reference proteome</keyword>
<dbReference type="AlphaFoldDB" id="A0A182LUS4"/>
<evidence type="ECO:0000256" key="1">
    <source>
        <dbReference type="SAM" id="MobiDB-lite"/>
    </source>
</evidence>
<dbReference type="EnsemblMetazoa" id="ACUA002466-RA">
    <property type="protein sequence ID" value="ACUA002466-PA"/>
    <property type="gene ID" value="ACUA002466"/>
</dbReference>
<reference evidence="3" key="2">
    <citation type="submission" date="2020-05" db="UniProtKB">
        <authorList>
            <consortium name="EnsemblMetazoa"/>
        </authorList>
    </citation>
    <scope>IDENTIFICATION</scope>
    <source>
        <strain evidence="3">A-37</strain>
    </source>
</reference>
<proteinExistence type="predicted"/>
<feature type="transmembrane region" description="Helical" evidence="2">
    <location>
        <begin position="15"/>
        <end position="34"/>
    </location>
</feature>
<keyword evidence="2" id="KW-0812">Transmembrane</keyword>
<name>A0A182LUS4_9DIPT</name>
<dbReference type="VEuPathDB" id="VectorBase:ACUA002466"/>
<evidence type="ECO:0000256" key="2">
    <source>
        <dbReference type="SAM" id="Phobius"/>
    </source>
</evidence>
<evidence type="ECO:0000313" key="3">
    <source>
        <dbReference type="EnsemblMetazoa" id="ACUA002466-PA"/>
    </source>
</evidence>
<keyword evidence="2" id="KW-0472">Membrane</keyword>
<keyword evidence="2" id="KW-1133">Transmembrane helix</keyword>
<evidence type="ECO:0000313" key="4">
    <source>
        <dbReference type="Proteomes" id="UP000075883"/>
    </source>
</evidence>
<sequence>MISYVCFSGSGSLRISLSITFTTLVLSVLAITYCRGEYRWQSRRSTMRSISAVCPPDPITTIVRAGVVRGTRTDPLWPRRTDMSSCINRPSNKQPANSSIDDKNAMATDNDARASVAKC</sequence>